<evidence type="ECO:0000313" key="2">
    <source>
        <dbReference type="Proteomes" id="UP001203410"/>
    </source>
</evidence>
<dbReference type="CDD" id="cd16439">
    <property type="entry name" value="beta_Kdo_transferase_KpsC_2"/>
    <property type="match status" value="1"/>
</dbReference>
<keyword evidence="2" id="KW-1185">Reference proteome</keyword>
<comment type="caution">
    <text evidence="1">The sequence shown here is derived from an EMBL/GenBank/DDBJ whole genome shotgun (WGS) entry which is preliminary data.</text>
</comment>
<name>A0ABT0RQP5_9SPHN</name>
<accession>A0ABT0RQP5</accession>
<keyword evidence="1" id="KW-0808">Transferase</keyword>
<dbReference type="RefSeq" id="WP_249902694.1">
    <property type="nucleotide sequence ID" value="NZ_JAMGBA010000001.1"/>
</dbReference>
<gene>
    <name evidence="1" type="ORF">LZ496_00740</name>
</gene>
<proteinExistence type="predicted"/>
<sequence>MLKNLRGSCLAGCTYLDPFTGEPIELTAAIEISSFWRRLIDSNRPIKAAVGFANWKKSTVAPLLWAGLGPVPFSSRPVRIQEGAEVAAWKSRVSQRQLDDLAEQGVKLVEVEDGFIRSIGLGADCVPPLSIVVDRVGIYFDPQQPSELEELLEKGILTEGMLDRARSLRQIVVTSGISKYQTGMSVRAAQQRDRSHLLVIGQVEDDRSVRCGGGPVQSNLELLRRVRKEAPDAIIRYRPHPDVQAGHRVGAIAEEQLAGLADEVVASGTISEAIYAADEVHVNTSLAGFEALLRGKPVTTYGVPFYAGWGLTRDLGDVPSRRTAKRSLDELVAATLLLYPRYLDPVTGLPCPAEILALRLAENRGEQAKGVLVRLRQMQGRWKRRLSEFLLRVLK</sequence>
<protein>
    <submittedName>
        <fullName evidence="1">Beta-3-deoxy-D-manno-oct-2-ulosonic acid transferase</fullName>
    </submittedName>
</protein>
<dbReference type="EMBL" id="JAMGBA010000001">
    <property type="protein sequence ID" value="MCL6697318.1"/>
    <property type="molecule type" value="Genomic_DNA"/>
</dbReference>
<reference evidence="1 2" key="1">
    <citation type="submission" date="2022-05" db="EMBL/GenBank/DDBJ databases">
        <authorList>
            <person name="Jo J.-H."/>
            <person name="Im W.-T."/>
        </authorList>
    </citation>
    <scope>NUCLEOTIDE SEQUENCE [LARGE SCALE GENOMIC DNA]</scope>
    <source>
        <strain evidence="1 2">NSE70-1</strain>
    </source>
</reference>
<organism evidence="1 2">
    <name type="scientific">Sphingomonas caseinilyticus</name>
    <dbReference type="NCBI Taxonomy" id="2908205"/>
    <lineage>
        <taxon>Bacteria</taxon>
        <taxon>Pseudomonadati</taxon>
        <taxon>Pseudomonadota</taxon>
        <taxon>Alphaproteobacteria</taxon>
        <taxon>Sphingomonadales</taxon>
        <taxon>Sphingomonadaceae</taxon>
        <taxon>Sphingomonas</taxon>
    </lineage>
</organism>
<dbReference type="Pfam" id="PF05159">
    <property type="entry name" value="Capsule_synth"/>
    <property type="match status" value="1"/>
</dbReference>
<dbReference type="Proteomes" id="UP001203410">
    <property type="component" value="Unassembled WGS sequence"/>
</dbReference>
<evidence type="ECO:0000313" key="1">
    <source>
        <dbReference type="EMBL" id="MCL6697318.1"/>
    </source>
</evidence>
<dbReference type="GO" id="GO:0016740">
    <property type="term" value="F:transferase activity"/>
    <property type="evidence" value="ECO:0007669"/>
    <property type="project" value="UniProtKB-KW"/>
</dbReference>
<dbReference type="InterPro" id="IPR007833">
    <property type="entry name" value="Capsule_polysaccharide_synth"/>
</dbReference>